<accession>A0A6I9TWY9</accession>
<dbReference type="Pfam" id="PF00249">
    <property type="entry name" value="Myb_DNA-binding"/>
    <property type="match status" value="1"/>
</dbReference>
<feature type="domain" description="HTH myb-type" evidence="8">
    <location>
        <begin position="265"/>
        <end position="325"/>
    </location>
</feature>
<evidence type="ECO:0000256" key="3">
    <source>
        <dbReference type="ARBA" id="ARBA00023125"/>
    </source>
</evidence>
<dbReference type="Proteomes" id="UP000504604">
    <property type="component" value="Linkage group LG8"/>
</dbReference>
<dbReference type="NCBIfam" id="TIGR01557">
    <property type="entry name" value="myb_SHAQKYF"/>
    <property type="match status" value="1"/>
</dbReference>
<organism evidence="9 10">
    <name type="scientific">Sesamum indicum</name>
    <name type="common">Oriental sesame</name>
    <name type="synonym">Sesamum orientale</name>
    <dbReference type="NCBI Taxonomy" id="4182"/>
    <lineage>
        <taxon>Eukaryota</taxon>
        <taxon>Viridiplantae</taxon>
        <taxon>Streptophyta</taxon>
        <taxon>Embryophyta</taxon>
        <taxon>Tracheophyta</taxon>
        <taxon>Spermatophyta</taxon>
        <taxon>Magnoliopsida</taxon>
        <taxon>eudicotyledons</taxon>
        <taxon>Gunneridae</taxon>
        <taxon>Pentapetalae</taxon>
        <taxon>asterids</taxon>
        <taxon>lamiids</taxon>
        <taxon>Lamiales</taxon>
        <taxon>Pedaliaceae</taxon>
        <taxon>Sesamum</taxon>
    </lineage>
</organism>
<evidence type="ECO:0000259" key="8">
    <source>
        <dbReference type="PROSITE" id="PS51294"/>
    </source>
</evidence>
<dbReference type="GO" id="GO:0003700">
    <property type="term" value="F:DNA-binding transcription factor activity"/>
    <property type="evidence" value="ECO:0007669"/>
    <property type="project" value="InterPro"/>
</dbReference>
<comment type="subcellular location">
    <subcellularLocation>
        <location evidence="1">Nucleus</location>
    </subcellularLocation>
</comment>
<keyword evidence="3" id="KW-0238">DNA-binding</keyword>
<keyword evidence="4" id="KW-0804">Transcription</keyword>
<dbReference type="GO" id="GO:0005634">
    <property type="term" value="C:nucleus"/>
    <property type="evidence" value="ECO:0007669"/>
    <property type="project" value="UniProtKB-SubCell"/>
</dbReference>
<dbReference type="InterPro" id="IPR001005">
    <property type="entry name" value="SANT/Myb"/>
</dbReference>
<evidence type="ECO:0000256" key="2">
    <source>
        <dbReference type="ARBA" id="ARBA00023015"/>
    </source>
</evidence>
<dbReference type="AlphaFoldDB" id="A0A6I9TWY9"/>
<dbReference type="KEGG" id="sind:105169576"/>
<keyword evidence="5" id="KW-0539">Nucleus</keyword>
<name>A0A6I9TWY9_SESIN</name>
<evidence type="ECO:0000313" key="10">
    <source>
        <dbReference type="RefSeq" id="XP_011088301.1"/>
    </source>
</evidence>
<dbReference type="InterPro" id="IPR044787">
    <property type="entry name" value="HHO5-like"/>
</dbReference>
<evidence type="ECO:0000256" key="6">
    <source>
        <dbReference type="SAM" id="Coils"/>
    </source>
</evidence>
<dbReference type="OrthoDB" id="1908613at2759"/>
<dbReference type="Pfam" id="PF26575">
    <property type="entry name" value="HHO5_N"/>
    <property type="match status" value="1"/>
</dbReference>
<dbReference type="Gene3D" id="1.10.10.60">
    <property type="entry name" value="Homeodomain-like"/>
    <property type="match status" value="1"/>
</dbReference>
<dbReference type="GO" id="GO:0003677">
    <property type="term" value="F:DNA binding"/>
    <property type="evidence" value="ECO:0007669"/>
    <property type="project" value="UniProtKB-KW"/>
</dbReference>
<dbReference type="InterPro" id="IPR009057">
    <property type="entry name" value="Homeodomain-like_sf"/>
</dbReference>
<keyword evidence="2" id="KW-0805">Transcription regulation</keyword>
<feature type="region of interest" description="Disordered" evidence="7">
    <location>
        <begin position="343"/>
        <end position="381"/>
    </location>
</feature>
<dbReference type="FunFam" id="1.10.10.60:FF:000002">
    <property type="entry name" value="Myb family transcription factor"/>
    <property type="match status" value="1"/>
</dbReference>
<dbReference type="SUPFAM" id="SSF46689">
    <property type="entry name" value="Homeodomain-like"/>
    <property type="match status" value="1"/>
</dbReference>
<sequence length="381" mass="42866">MGSLIPPELSLDSRFSSKPYVHKNIGDFIAEVSRIHSASDKILKLEDYVNRLQDEMKKIDAFKRELPLCMLLLSDAIVTMKEELAQCKKSNVEPVLEEFIPLKKSCTDDKDDKVESSKENNISSRDKMNWMSSVQLWNSDNHPNCPSTDFSNNKPILKLDKNKQIMEEEITRPAMDNLFQSSKSRTVLRAFVPFKGCNNFPVMTVRKEDRDELPVPGLSLCTPEIKSSREEISCIGFGPKFSSSKSVSSPTTNVEANLKAAQQQSARKQRRCWSPELHRRFVNALQQLGGAQAATPKQIRELMQVDGLTNDEVKSHLQKYRLHTRRVTTKASTTQPVGLWMPQQQCGESLKHSNSQSASPEGPLQLAGSCHGGDSIEDEDD</sequence>
<protein>
    <submittedName>
        <fullName evidence="10">Myb family transcription factor EFM isoform X1</fullName>
    </submittedName>
</protein>
<dbReference type="PANTHER" id="PTHR31003:SF3">
    <property type="entry name" value="HOMEODOMAIN-LIKE SUPERFAMILY PROTEIN-RELATED"/>
    <property type="match status" value="1"/>
</dbReference>
<feature type="compositionally biased region" description="Polar residues" evidence="7">
    <location>
        <begin position="343"/>
        <end position="359"/>
    </location>
</feature>
<dbReference type="InterPro" id="IPR058673">
    <property type="entry name" value="HHO5-like_N"/>
</dbReference>
<keyword evidence="9" id="KW-1185">Reference proteome</keyword>
<proteinExistence type="predicted"/>
<gene>
    <name evidence="10" type="primary">LOC105169576</name>
</gene>
<evidence type="ECO:0000256" key="5">
    <source>
        <dbReference type="ARBA" id="ARBA00023242"/>
    </source>
</evidence>
<dbReference type="GeneID" id="105169576"/>
<dbReference type="InterPro" id="IPR017930">
    <property type="entry name" value="Myb_dom"/>
</dbReference>
<evidence type="ECO:0000256" key="7">
    <source>
        <dbReference type="SAM" id="MobiDB-lite"/>
    </source>
</evidence>
<dbReference type="RefSeq" id="XP_011088301.1">
    <property type="nucleotide sequence ID" value="XM_011089999.2"/>
</dbReference>
<dbReference type="PROSITE" id="PS51294">
    <property type="entry name" value="HTH_MYB"/>
    <property type="match status" value="1"/>
</dbReference>
<evidence type="ECO:0000256" key="4">
    <source>
        <dbReference type="ARBA" id="ARBA00023163"/>
    </source>
</evidence>
<dbReference type="InterPro" id="IPR006447">
    <property type="entry name" value="Myb_dom_plants"/>
</dbReference>
<dbReference type="PANTHER" id="PTHR31003">
    <property type="entry name" value="MYB FAMILY TRANSCRIPTION FACTOR"/>
    <property type="match status" value="1"/>
</dbReference>
<reference evidence="10" key="1">
    <citation type="submission" date="2025-08" db="UniProtKB">
        <authorList>
            <consortium name="RefSeq"/>
        </authorList>
    </citation>
    <scope>IDENTIFICATION</scope>
</reference>
<dbReference type="InParanoid" id="A0A6I9TWY9"/>
<dbReference type="FunCoup" id="A0A6I9TWY9">
    <property type="interactions" value="88"/>
</dbReference>
<feature type="coiled-coil region" evidence="6">
    <location>
        <begin position="35"/>
        <end position="65"/>
    </location>
</feature>
<keyword evidence="6" id="KW-0175">Coiled coil</keyword>
<evidence type="ECO:0000256" key="1">
    <source>
        <dbReference type="ARBA" id="ARBA00004123"/>
    </source>
</evidence>
<evidence type="ECO:0000313" key="9">
    <source>
        <dbReference type="Proteomes" id="UP000504604"/>
    </source>
</evidence>